<dbReference type="InterPro" id="IPR002429">
    <property type="entry name" value="CcO_II-like_C"/>
</dbReference>
<evidence type="ECO:0000256" key="4">
    <source>
        <dbReference type="ARBA" id="ARBA00022448"/>
    </source>
</evidence>
<dbReference type="PANTHER" id="PTHR22888:SF18">
    <property type="entry name" value="CYTOCHROME BO(3) UBIQUINOL OXIDASE SUBUNIT 2"/>
    <property type="match status" value="1"/>
</dbReference>
<evidence type="ECO:0000256" key="11">
    <source>
        <dbReference type="ARBA" id="ARBA00023002"/>
    </source>
</evidence>
<evidence type="ECO:0000256" key="6">
    <source>
        <dbReference type="ARBA" id="ARBA00022660"/>
    </source>
</evidence>
<accession>A0ABT5MXD0</accession>
<feature type="transmembrane region" description="Helical" evidence="16">
    <location>
        <begin position="86"/>
        <end position="105"/>
    </location>
</feature>
<keyword evidence="8" id="KW-0732">Signal</keyword>
<comment type="caution">
    <text evidence="19">The sequence shown here is derived from an EMBL/GenBank/DDBJ whole genome shotgun (WGS) entry which is preliminary data.</text>
</comment>
<keyword evidence="4 15" id="KW-0813">Transport</keyword>
<dbReference type="Gene3D" id="1.10.287.90">
    <property type="match status" value="1"/>
</dbReference>
<feature type="domain" description="Cytochrome oxidase subunit II copper A binding" evidence="17">
    <location>
        <begin position="129"/>
        <end position="241"/>
    </location>
</feature>
<keyword evidence="14" id="KW-0449">Lipoprotein</keyword>
<organism evidence="19 20">
    <name type="scientific">Curvibacter cyanobacteriorum</name>
    <dbReference type="NCBI Taxonomy" id="3026422"/>
    <lineage>
        <taxon>Bacteria</taxon>
        <taxon>Pseudomonadati</taxon>
        <taxon>Pseudomonadota</taxon>
        <taxon>Betaproteobacteria</taxon>
        <taxon>Burkholderiales</taxon>
        <taxon>Comamonadaceae</taxon>
        <taxon>Curvibacter</taxon>
    </lineage>
</organism>
<evidence type="ECO:0000313" key="19">
    <source>
        <dbReference type="EMBL" id="MDD0837442.1"/>
    </source>
</evidence>
<evidence type="ECO:0000256" key="14">
    <source>
        <dbReference type="ARBA" id="ARBA00023288"/>
    </source>
</evidence>
<feature type="transmembrane region" description="Helical" evidence="16">
    <location>
        <begin position="43"/>
        <end position="65"/>
    </location>
</feature>
<keyword evidence="6 15" id="KW-0679">Respiratory chain</keyword>
<evidence type="ECO:0000256" key="3">
    <source>
        <dbReference type="ARBA" id="ARBA00007866"/>
    </source>
</evidence>
<evidence type="ECO:0000256" key="12">
    <source>
        <dbReference type="ARBA" id="ARBA00023136"/>
    </source>
</evidence>
<dbReference type="PROSITE" id="PS50857">
    <property type="entry name" value="COX2_CUA"/>
    <property type="match status" value="1"/>
</dbReference>
<evidence type="ECO:0000256" key="9">
    <source>
        <dbReference type="ARBA" id="ARBA00022982"/>
    </source>
</evidence>
<dbReference type="PROSITE" id="PS51257">
    <property type="entry name" value="PROKAR_LIPOPROTEIN"/>
    <property type="match status" value="1"/>
</dbReference>
<dbReference type="InterPro" id="IPR011759">
    <property type="entry name" value="Cyt_c_oxidase_su2_TM_dom"/>
</dbReference>
<evidence type="ECO:0000256" key="16">
    <source>
        <dbReference type="SAM" id="Phobius"/>
    </source>
</evidence>
<evidence type="ECO:0000256" key="5">
    <source>
        <dbReference type="ARBA" id="ARBA00022475"/>
    </source>
</evidence>
<keyword evidence="11 15" id="KW-0560">Oxidoreductase</keyword>
<evidence type="ECO:0000259" key="18">
    <source>
        <dbReference type="PROSITE" id="PS50999"/>
    </source>
</evidence>
<dbReference type="PIRSF" id="PIRSF000292">
    <property type="entry name" value="Ubi_od_II"/>
    <property type="match status" value="1"/>
</dbReference>
<dbReference type="CDD" id="cd04212">
    <property type="entry name" value="CuRO_UO_II"/>
    <property type="match status" value="1"/>
</dbReference>
<protein>
    <recommendedName>
        <fullName evidence="15">Ubiquinol oxidase subunit 2</fullName>
    </recommendedName>
</protein>
<evidence type="ECO:0000256" key="15">
    <source>
        <dbReference type="PIRNR" id="PIRNR000292"/>
    </source>
</evidence>
<dbReference type="SUPFAM" id="SSF49503">
    <property type="entry name" value="Cupredoxins"/>
    <property type="match status" value="1"/>
</dbReference>
<sequence length="352" mass="38616">MTSHKTLRGLLLLSAVSLTGCGTVVMNPSGDIAAQQGHLIVVSTLLMLLIIVPVIALTLFFAWRYRQSNTEAAYEPDWDHSTQLELVIWGAPLLIIIALGLLTWISTHTLDPYRPLSRLDADRPLPKDAKHLTVEVVALDWKWLFIYPEQGIATVNELVAPVDVPIQFKITASTVMNSFYIPALAGQIYAMPGMQTQLHAVINKAGNYEGFSANYSGAGFSHMRFRFHGMDQAGFDQWVAKTKASELSLDRATYLALEQPSERDPVRHYGRVDGELYGAILNRCVDSSKMCMHEMMAIDSAGGMGTNTFRVAAQASSATENRLPARRYVEALACTTSDPQGTGLSLTKPTGL</sequence>
<evidence type="ECO:0000256" key="2">
    <source>
        <dbReference type="ARBA" id="ARBA00004651"/>
    </source>
</evidence>
<keyword evidence="7 16" id="KW-0812">Transmembrane</keyword>
<evidence type="ECO:0000259" key="17">
    <source>
        <dbReference type="PROSITE" id="PS50857"/>
    </source>
</evidence>
<gene>
    <name evidence="19" type="primary">cyoA</name>
    <name evidence="19" type="ORF">PSQ40_02545</name>
</gene>
<feature type="domain" description="Cytochrome oxidase subunit II transmembrane region profile" evidence="18">
    <location>
        <begin position="17"/>
        <end position="114"/>
    </location>
</feature>
<dbReference type="SUPFAM" id="SSF81464">
    <property type="entry name" value="Cytochrome c oxidase subunit II-like, transmembrane region"/>
    <property type="match status" value="1"/>
</dbReference>
<dbReference type="InterPro" id="IPR010514">
    <property type="entry name" value="COX_ARM"/>
</dbReference>
<name>A0ABT5MXD0_9BURK</name>
<reference evidence="19 20" key="1">
    <citation type="submission" date="2023-02" db="EMBL/GenBank/DDBJ databases">
        <title>Bacterial whole genomic sequence of Curvibacter sp. HBC61.</title>
        <authorList>
            <person name="Le V."/>
            <person name="Ko S.-R."/>
            <person name="Ahn C.-Y."/>
            <person name="Oh H.-M."/>
        </authorList>
    </citation>
    <scope>NUCLEOTIDE SEQUENCE [LARGE SCALE GENOMIC DNA]</scope>
    <source>
        <strain evidence="19 20">HBC61</strain>
    </source>
</reference>
<dbReference type="RefSeq" id="WP_273948506.1">
    <property type="nucleotide sequence ID" value="NZ_JAQSIP010000001.1"/>
</dbReference>
<evidence type="ECO:0000256" key="10">
    <source>
        <dbReference type="ARBA" id="ARBA00022989"/>
    </source>
</evidence>
<proteinExistence type="inferred from homology"/>
<dbReference type="InterPro" id="IPR008972">
    <property type="entry name" value="Cupredoxin"/>
</dbReference>
<evidence type="ECO:0000256" key="7">
    <source>
        <dbReference type="ARBA" id="ARBA00022692"/>
    </source>
</evidence>
<keyword evidence="9 15" id="KW-0249">Electron transport</keyword>
<dbReference type="InterPro" id="IPR034227">
    <property type="entry name" value="CuRO_UO_II"/>
</dbReference>
<dbReference type="PANTHER" id="PTHR22888">
    <property type="entry name" value="CYTOCHROME C OXIDASE, SUBUNIT II"/>
    <property type="match status" value="1"/>
</dbReference>
<evidence type="ECO:0000256" key="1">
    <source>
        <dbReference type="ARBA" id="ARBA00004418"/>
    </source>
</evidence>
<dbReference type="InterPro" id="IPR036257">
    <property type="entry name" value="Cyt_c_oxidase_su2_TM_sf"/>
</dbReference>
<evidence type="ECO:0000256" key="8">
    <source>
        <dbReference type="ARBA" id="ARBA00022729"/>
    </source>
</evidence>
<comment type="similarity">
    <text evidence="3 15">Belongs to the cytochrome c oxidase subunit 2 family.</text>
</comment>
<dbReference type="Pfam" id="PF06481">
    <property type="entry name" value="COX_ARM"/>
    <property type="match status" value="1"/>
</dbReference>
<keyword evidence="10 16" id="KW-1133">Transmembrane helix</keyword>
<dbReference type="InterPro" id="IPR045187">
    <property type="entry name" value="CcO_II"/>
</dbReference>
<dbReference type="Pfam" id="PF00116">
    <property type="entry name" value="COX2"/>
    <property type="match status" value="1"/>
</dbReference>
<keyword evidence="13" id="KW-0564">Palmitate</keyword>
<keyword evidence="5 15" id="KW-1003">Cell membrane</keyword>
<evidence type="ECO:0000313" key="20">
    <source>
        <dbReference type="Proteomes" id="UP001528673"/>
    </source>
</evidence>
<dbReference type="NCBIfam" id="TIGR01433">
    <property type="entry name" value="CyoA"/>
    <property type="match status" value="1"/>
</dbReference>
<comment type="subcellular location">
    <subcellularLocation>
        <location evidence="2">Cell membrane</location>
        <topology evidence="2">Multi-pass membrane protein</topology>
    </subcellularLocation>
    <subcellularLocation>
        <location evidence="1">Periplasm</location>
    </subcellularLocation>
</comment>
<dbReference type="EMBL" id="JAQSIP010000001">
    <property type="protein sequence ID" value="MDD0837442.1"/>
    <property type="molecule type" value="Genomic_DNA"/>
</dbReference>
<keyword evidence="20" id="KW-1185">Reference proteome</keyword>
<evidence type="ECO:0000256" key="13">
    <source>
        <dbReference type="ARBA" id="ARBA00023139"/>
    </source>
</evidence>
<dbReference type="InterPro" id="IPR006333">
    <property type="entry name" value="Cyt_o_ubiquinol_oxidase_su2"/>
</dbReference>
<dbReference type="PROSITE" id="PS50999">
    <property type="entry name" value="COX2_TM"/>
    <property type="match status" value="1"/>
</dbReference>
<keyword evidence="12 15" id="KW-0472">Membrane</keyword>
<dbReference type="Proteomes" id="UP001528673">
    <property type="component" value="Unassembled WGS sequence"/>
</dbReference>
<dbReference type="Gene3D" id="2.60.40.420">
    <property type="entry name" value="Cupredoxins - blue copper proteins"/>
    <property type="match status" value="1"/>
</dbReference>